<gene>
    <name evidence="2" type="ORF">CCUS01_05184</name>
</gene>
<evidence type="ECO:0000313" key="2">
    <source>
        <dbReference type="EMBL" id="KAK1476080.1"/>
    </source>
</evidence>
<comment type="caution">
    <text evidence="2">The sequence shown here is derived from an EMBL/GenBank/DDBJ whole genome shotgun (WGS) entry which is preliminary data.</text>
</comment>
<accession>A0AAI9VA30</accession>
<evidence type="ECO:0000313" key="3">
    <source>
        <dbReference type="Proteomes" id="UP001239213"/>
    </source>
</evidence>
<dbReference type="Proteomes" id="UP001239213">
    <property type="component" value="Unassembled WGS sequence"/>
</dbReference>
<dbReference type="AlphaFoldDB" id="A0AAI9VA30"/>
<feature type="non-terminal residue" evidence="2">
    <location>
        <position position="1"/>
    </location>
</feature>
<keyword evidence="3" id="KW-1185">Reference proteome</keyword>
<sequence length="50" mass="5929">FLPNSQIYDRSPQPLSRRVDTNPDIQRHPPYQSRCPTQLSRRILDTPRPN</sequence>
<evidence type="ECO:0000256" key="1">
    <source>
        <dbReference type="SAM" id="MobiDB-lite"/>
    </source>
</evidence>
<reference evidence="2" key="1">
    <citation type="submission" date="2016-11" db="EMBL/GenBank/DDBJ databases">
        <title>The genome sequence of Colletotrichum cuscutae.</title>
        <authorList>
            <person name="Baroncelli R."/>
        </authorList>
    </citation>
    <scope>NUCLEOTIDE SEQUENCE</scope>
    <source>
        <strain evidence="2">IMI 304802</strain>
    </source>
</reference>
<organism evidence="2 3">
    <name type="scientific">Colletotrichum cuscutae</name>
    <dbReference type="NCBI Taxonomy" id="1209917"/>
    <lineage>
        <taxon>Eukaryota</taxon>
        <taxon>Fungi</taxon>
        <taxon>Dikarya</taxon>
        <taxon>Ascomycota</taxon>
        <taxon>Pezizomycotina</taxon>
        <taxon>Sordariomycetes</taxon>
        <taxon>Hypocreomycetidae</taxon>
        <taxon>Glomerellales</taxon>
        <taxon>Glomerellaceae</taxon>
        <taxon>Colletotrichum</taxon>
        <taxon>Colletotrichum acutatum species complex</taxon>
    </lineage>
</organism>
<proteinExistence type="predicted"/>
<feature type="compositionally biased region" description="Basic and acidic residues" evidence="1">
    <location>
        <begin position="17"/>
        <end position="27"/>
    </location>
</feature>
<feature type="region of interest" description="Disordered" evidence="1">
    <location>
        <begin position="1"/>
        <end position="50"/>
    </location>
</feature>
<protein>
    <submittedName>
        <fullName evidence="2">Uncharacterized protein</fullName>
    </submittedName>
</protein>
<dbReference type="EMBL" id="MPDP01000146">
    <property type="protein sequence ID" value="KAK1476080.1"/>
    <property type="molecule type" value="Genomic_DNA"/>
</dbReference>
<name>A0AAI9VA30_9PEZI</name>